<evidence type="ECO:0000313" key="3">
    <source>
        <dbReference type="Proteomes" id="UP000019109"/>
    </source>
</evidence>
<sequence length="97" mass="11311">MFFLIVTTSLYVPFLINITVFFELFDGIESIASCIVLKLPVLSLATIISALTAEKDTSGMLFVSKTVRQRLMHSNRNIFLLFFIFFSSIYYFYIFYF</sequence>
<evidence type="ECO:0000313" key="2">
    <source>
        <dbReference type="EMBL" id="GAE89983.1"/>
    </source>
</evidence>
<protein>
    <submittedName>
        <fullName evidence="2">Uncharacterized protein</fullName>
    </submittedName>
</protein>
<keyword evidence="1" id="KW-0812">Transmembrane</keyword>
<name>W4VB11_9FIRM</name>
<proteinExistence type="predicted"/>
<gene>
    <name evidence="2" type="ORF">JCM21531_3559</name>
</gene>
<reference evidence="2" key="1">
    <citation type="journal article" date="2014" name="Genome Announc.">
        <title>Draft Genome Sequence of Clostridium straminisolvens Strain JCM 21531T, Isolated from a Cellulose-Degrading Bacterial Community.</title>
        <authorList>
            <person name="Yuki M."/>
            <person name="Oshima K."/>
            <person name="Suda W."/>
            <person name="Sakamoto M."/>
            <person name="Kitamura K."/>
            <person name="Iida T."/>
            <person name="Hattori M."/>
            <person name="Ohkuma M."/>
        </authorList>
    </citation>
    <scope>NUCLEOTIDE SEQUENCE [LARGE SCALE GENOMIC DNA]</scope>
    <source>
        <strain evidence="2">JCM 21531</strain>
    </source>
</reference>
<dbReference type="EMBL" id="BAVR01000052">
    <property type="protein sequence ID" value="GAE89983.1"/>
    <property type="molecule type" value="Genomic_DNA"/>
</dbReference>
<keyword evidence="1" id="KW-0472">Membrane</keyword>
<feature type="transmembrane region" description="Helical" evidence="1">
    <location>
        <begin position="78"/>
        <end position="96"/>
    </location>
</feature>
<keyword evidence="1" id="KW-1133">Transmembrane helix</keyword>
<dbReference type="AlphaFoldDB" id="W4VB11"/>
<accession>W4VB11</accession>
<evidence type="ECO:0000256" key="1">
    <source>
        <dbReference type="SAM" id="Phobius"/>
    </source>
</evidence>
<organism evidence="2 3">
    <name type="scientific">Acetivibrio straminisolvens JCM 21531</name>
    <dbReference type="NCBI Taxonomy" id="1294263"/>
    <lineage>
        <taxon>Bacteria</taxon>
        <taxon>Bacillati</taxon>
        <taxon>Bacillota</taxon>
        <taxon>Clostridia</taxon>
        <taxon>Eubacteriales</taxon>
        <taxon>Oscillospiraceae</taxon>
        <taxon>Acetivibrio</taxon>
    </lineage>
</organism>
<comment type="caution">
    <text evidence="2">The sequence shown here is derived from an EMBL/GenBank/DDBJ whole genome shotgun (WGS) entry which is preliminary data.</text>
</comment>
<feature type="transmembrane region" description="Helical" evidence="1">
    <location>
        <begin position="30"/>
        <end position="51"/>
    </location>
</feature>
<keyword evidence="3" id="KW-1185">Reference proteome</keyword>
<dbReference type="Proteomes" id="UP000019109">
    <property type="component" value="Unassembled WGS sequence"/>
</dbReference>